<gene>
    <name evidence="2" type="ORF">Fuma_00499</name>
</gene>
<keyword evidence="3" id="KW-1185">Reference proteome</keyword>
<dbReference type="Proteomes" id="UP000187735">
    <property type="component" value="Chromosome"/>
</dbReference>
<dbReference type="OrthoDB" id="215597at2"/>
<keyword evidence="1" id="KW-1133">Transmembrane helix</keyword>
<dbReference type="EMBL" id="CP017641">
    <property type="protein sequence ID" value="APZ90915.1"/>
    <property type="molecule type" value="Genomic_DNA"/>
</dbReference>
<proteinExistence type="predicted"/>
<accession>A0A1P8WA23</accession>
<reference evidence="2 3" key="1">
    <citation type="journal article" date="2016" name="Front. Microbiol.">
        <title>Fuerstia marisgermanicae gen. nov., sp. nov., an Unusual Member of the Phylum Planctomycetes from the German Wadden Sea.</title>
        <authorList>
            <person name="Kohn T."/>
            <person name="Heuer A."/>
            <person name="Jogler M."/>
            <person name="Vollmers J."/>
            <person name="Boedeker C."/>
            <person name="Bunk B."/>
            <person name="Rast P."/>
            <person name="Borchert D."/>
            <person name="Glockner I."/>
            <person name="Freese H.M."/>
            <person name="Klenk H.P."/>
            <person name="Overmann J."/>
            <person name="Kaster A.K."/>
            <person name="Rohde M."/>
            <person name="Wiegand S."/>
            <person name="Jogler C."/>
        </authorList>
    </citation>
    <scope>NUCLEOTIDE SEQUENCE [LARGE SCALE GENOMIC DNA]</scope>
    <source>
        <strain evidence="2 3">NH11</strain>
    </source>
</reference>
<keyword evidence="1" id="KW-0472">Membrane</keyword>
<evidence type="ECO:0008006" key="4">
    <source>
        <dbReference type="Google" id="ProtNLM"/>
    </source>
</evidence>
<feature type="transmembrane region" description="Helical" evidence="1">
    <location>
        <begin position="12"/>
        <end position="32"/>
    </location>
</feature>
<evidence type="ECO:0000256" key="1">
    <source>
        <dbReference type="SAM" id="Phobius"/>
    </source>
</evidence>
<evidence type="ECO:0000313" key="2">
    <source>
        <dbReference type="EMBL" id="APZ90915.1"/>
    </source>
</evidence>
<sequence>MNKTFSISLTLLRVLLAAWIGAAVLYVITSVAEQTASVFDSVVRDQLATVRFPLYYQFGFVVHFAVAFLSVFTWLSAKSIASRRFLVVMLLVFASFAMFMLDYHFVYTPLQNSIIPPGQARTQTFMKLHIWSRRANETHLTAAFIATLLAAFPVRTPVERAHGAN</sequence>
<dbReference type="AlphaFoldDB" id="A0A1P8WA23"/>
<dbReference type="KEGG" id="fmr:Fuma_00499"/>
<protein>
    <recommendedName>
        <fullName evidence="4">DUF4149 domain-containing protein</fullName>
    </recommendedName>
</protein>
<dbReference type="RefSeq" id="WP_145943924.1">
    <property type="nucleotide sequence ID" value="NZ_CP017641.1"/>
</dbReference>
<dbReference type="STRING" id="1891926.Fuma_00499"/>
<organism evidence="2 3">
    <name type="scientific">Fuerstiella marisgermanici</name>
    <dbReference type="NCBI Taxonomy" id="1891926"/>
    <lineage>
        <taxon>Bacteria</taxon>
        <taxon>Pseudomonadati</taxon>
        <taxon>Planctomycetota</taxon>
        <taxon>Planctomycetia</taxon>
        <taxon>Planctomycetales</taxon>
        <taxon>Planctomycetaceae</taxon>
        <taxon>Fuerstiella</taxon>
    </lineage>
</organism>
<name>A0A1P8WA23_9PLAN</name>
<keyword evidence="1" id="KW-0812">Transmembrane</keyword>
<evidence type="ECO:0000313" key="3">
    <source>
        <dbReference type="Proteomes" id="UP000187735"/>
    </source>
</evidence>
<feature type="transmembrane region" description="Helical" evidence="1">
    <location>
        <begin position="52"/>
        <end position="75"/>
    </location>
</feature>
<feature type="transmembrane region" description="Helical" evidence="1">
    <location>
        <begin position="87"/>
        <end position="107"/>
    </location>
</feature>